<evidence type="ECO:0000313" key="4">
    <source>
        <dbReference type="EMBL" id="CUS02779.2"/>
    </source>
</evidence>
<keyword evidence="5" id="KW-1185">Reference proteome</keyword>
<feature type="domain" description="NAD-dependent epimerase/dehydratase" evidence="2">
    <location>
        <begin position="4"/>
        <end position="241"/>
    </location>
</feature>
<dbReference type="InterPro" id="IPR036291">
    <property type="entry name" value="NAD(P)-bd_dom_sf"/>
</dbReference>
<dbReference type="KEGG" id="pbf:CFX0092_A0901"/>
<dbReference type="Pfam" id="PF08338">
    <property type="entry name" value="DUF1731"/>
    <property type="match status" value="1"/>
</dbReference>
<comment type="similarity">
    <text evidence="1">Belongs to the NAD(P)-dependent epimerase/dehydratase family. SDR39U1 subfamily.</text>
</comment>
<protein>
    <submittedName>
        <fullName evidence="4">Epimerase family protein yfcH</fullName>
    </submittedName>
</protein>
<sequence>MRYVITGGSGVIGTALATSLLADGHEVIALSRNPAGRELPRGVHGVKWDARTADGWGEWADGAFAIVNLAGESIGGSGTIPMPGTWSAERKRRIKESRRLAGEAVVAAVAAAAVKPRVVFQMSGIDYYPTTNAKSPATDPVMTEESAPGRQFPADVVSDYWEPVTAPVEALGVRRVIARTAPLLNRQTGPLPASLLQFRLFAGGRLGSGRQWFTWIHTDDAVRAIRHLTENEAARGVYNVAAPDMVTNAEFTRVLGRVMGRPSILPVPAFALKLMLGEVSTLVLAGRRVSVDKLQALGFTFRFPTLAAALRDLIEN</sequence>
<dbReference type="RefSeq" id="WP_095042355.1">
    <property type="nucleotide sequence ID" value="NZ_LN890655.1"/>
</dbReference>
<dbReference type="NCBIfam" id="TIGR01777">
    <property type="entry name" value="yfcH"/>
    <property type="match status" value="1"/>
</dbReference>
<organism evidence="4 5">
    <name type="scientific">Candidatus Promineifilum breve</name>
    <dbReference type="NCBI Taxonomy" id="1806508"/>
    <lineage>
        <taxon>Bacteria</taxon>
        <taxon>Bacillati</taxon>
        <taxon>Chloroflexota</taxon>
        <taxon>Ardenticatenia</taxon>
        <taxon>Candidatus Promineifilales</taxon>
        <taxon>Candidatus Promineifilaceae</taxon>
        <taxon>Candidatus Promineifilum</taxon>
    </lineage>
</organism>
<dbReference type="Proteomes" id="UP000215027">
    <property type="component" value="Chromosome I"/>
</dbReference>
<gene>
    <name evidence="4" type="primary">yfcH</name>
    <name evidence="4" type="ORF">CFX0092_A0901</name>
</gene>
<accession>A0A160T0Y7</accession>
<evidence type="ECO:0000256" key="1">
    <source>
        <dbReference type="ARBA" id="ARBA00009353"/>
    </source>
</evidence>
<evidence type="ECO:0000313" key="5">
    <source>
        <dbReference type="Proteomes" id="UP000215027"/>
    </source>
</evidence>
<dbReference type="AlphaFoldDB" id="A0A160T0Y7"/>
<dbReference type="OrthoDB" id="9801773at2"/>
<evidence type="ECO:0000259" key="3">
    <source>
        <dbReference type="Pfam" id="PF08338"/>
    </source>
</evidence>
<dbReference type="InterPro" id="IPR001509">
    <property type="entry name" value="Epimerase_deHydtase"/>
</dbReference>
<dbReference type="PANTHER" id="PTHR11092:SF0">
    <property type="entry name" value="EPIMERASE FAMILY PROTEIN SDR39U1"/>
    <property type="match status" value="1"/>
</dbReference>
<dbReference type="PANTHER" id="PTHR11092">
    <property type="entry name" value="SUGAR NUCLEOTIDE EPIMERASE RELATED"/>
    <property type="match status" value="1"/>
</dbReference>
<dbReference type="Gene3D" id="3.40.50.720">
    <property type="entry name" value="NAD(P)-binding Rossmann-like Domain"/>
    <property type="match status" value="1"/>
</dbReference>
<evidence type="ECO:0000259" key="2">
    <source>
        <dbReference type="Pfam" id="PF01370"/>
    </source>
</evidence>
<dbReference type="Pfam" id="PF01370">
    <property type="entry name" value="Epimerase"/>
    <property type="match status" value="1"/>
</dbReference>
<feature type="domain" description="DUF1731" evidence="3">
    <location>
        <begin position="267"/>
        <end position="313"/>
    </location>
</feature>
<dbReference type="InterPro" id="IPR013549">
    <property type="entry name" value="DUF1731"/>
</dbReference>
<reference evidence="4" key="1">
    <citation type="submission" date="2016-01" db="EMBL/GenBank/DDBJ databases">
        <authorList>
            <person name="Mcilroy J.S."/>
            <person name="Karst M S."/>
            <person name="Albertsen M."/>
        </authorList>
    </citation>
    <scope>NUCLEOTIDE SEQUENCE</scope>
    <source>
        <strain evidence="4">Cfx-K</strain>
    </source>
</reference>
<proteinExistence type="inferred from homology"/>
<dbReference type="EMBL" id="LN890655">
    <property type="protein sequence ID" value="CUS02779.2"/>
    <property type="molecule type" value="Genomic_DNA"/>
</dbReference>
<dbReference type="InterPro" id="IPR010099">
    <property type="entry name" value="SDR39U1"/>
</dbReference>
<dbReference type="SUPFAM" id="SSF51735">
    <property type="entry name" value="NAD(P)-binding Rossmann-fold domains"/>
    <property type="match status" value="1"/>
</dbReference>
<name>A0A160T0Y7_9CHLR</name>